<comment type="catalytic activity">
    <reaction evidence="4">
        <text>a ribonucleoside 5'-triphosphate + H2O = a ribonucleoside 5'-phosphate + diphosphate + H(+)</text>
        <dbReference type="Rhea" id="RHEA:23996"/>
        <dbReference type="ChEBI" id="CHEBI:15377"/>
        <dbReference type="ChEBI" id="CHEBI:15378"/>
        <dbReference type="ChEBI" id="CHEBI:33019"/>
        <dbReference type="ChEBI" id="CHEBI:58043"/>
        <dbReference type="ChEBI" id="CHEBI:61557"/>
        <dbReference type="EC" id="3.6.1.9"/>
    </reaction>
</comment>
<evidence type="ECO:0000313" key="5">
    <source>
        <dbReference type="EMBL" id="QIG78538.1"/>
    </source>
</evidence>
<feature type="active site" description="Proton acceptor" evidence="4">
    <location>
        <position position="74"/>
    </location>
</feature>
<dbReference type="Pfam" id="PF02545">
    <property type="entry name" value="Maf"/>
    <property type="match status" value="1"/>
</dbReference>
<dbReference type="PANTHER" id="PTHR43213:SF5">
    <property type="entry name" value="BIFUNCTIONAL DTTP_UTP PYROPHOSPHATASE_METHYLTRANSFERASE PROTEIN-RELATED"/>
    <property type="match status" value="1"/>
</dbReference>
<comment type="function">
    <text evidence="4">Nucleoside triphosphate pyrophosphatase. May have a dual role in cell division arrest and in preventing the incorporation of modified nucleotides into cellular nucleic acids.</text>
</comment>
<dbReference type="KEGG" id="spzr:G5C33_01170"/>
<name>A0A6G6Y1E1_9SPHN</name>
<keyword evidence="2 4" id="KW-0378">Hydrolase</keyword>
<dbReference type="NCBIfam" id="TIGR00172">
    <property type="entry name" value="maf"/>
    <property type="match status" value="1"/>
</dbReference>
<comment type="similarity">
    <text evidence="4">Belongs to the Maf family.</text>
</comment>
<evidence type="ECO:0000256" key="1">
    <source>
        <dbReference type="ARBA" id="ARBA00001968"/>
    </source>
</evidence>
<reference evidence="5 6" key="1">
    <citation type="submission" date="2020-02" db="EMBL/GenBank/DDBJ databases">
        <authorList>
            <person name="Zheng R.K."/>
            <person name="Sun C.M."/>
        </authorList>
    </citation>
    <scope>NUCLEOTIDE SEQUENCE [LARGE SCALE GENOMIC DNA]</scope>
    <source>
        <strain evidence="6">zrk23</strain>
    </source>
</reference>
<keyword evidence="4" id="KW-0963">Cytoplasm</keyword>
<evidence type="ECO:0000256" key="3">
    <source>
        <dbReference type="ARBA" id="ARBA00023080"/>
    </source>
</evidence>
<keyword evidence="3 4" id="KW-0546">Nucleotide metabolism</keyword>
<dbReference type="GO" id="GO:0009117">
    <property type="term" value="P:nucleotide metabolic process"/>
    <property type="evidence" value="ECO:0007669"/>
    <property type="project" value="UniProtKB-KW"/>
</dbReference>
<sequence>MTLVLASQSASRRAMLDAAGVPHEAVVAQVDEESATESLVADGIAPRDLADALAELKACKVSRLAPTALVLGCDSVVALEDGTLLEKPKSRDHAADQLRAMSGRHHDLFSAAVISEGGRPIWRHVDRARLHVRTLGEDFIAAYLDAEWPEIQWCVGGYRLEAVGAQLFSRIDGSHFTILGMPLLPLLDFLRVRKVIAT</sequence>
<dbReference type="EMBL" id="CP049109">
    <property type="protein sequence ID" value="QIG78538.1"/>
    <property type="molecule type" value="Genomic_DNA"/>
</dbReference>
<keyword evidence="6" id="KW-1185">Reference proteome</keyword>
<dbReference type="EC" id="3.6.1.9" evidence="4"/>
<dbReference type="AlphaFoldDB" id="A0A6G6Y1E1"/>
<protein>
    <recommendedName>
        <fullName evidence="4">Nucleoside triphosphate pyrophosphatase</fullName>
        <ecNumber evidence="4">3.6.1.9</ecNumber>
    </recommendedName>
    <alternativeName>
        <fullName evidence="4">Nucleotide pyrophosphatase</fullName>
        <shortName evidence="4">Nucleotide PPase</shortName>
    </alternativeName>
</protein>
<dbReference type="PIRSF" id="PIRSF006305">
    <property type="entry name" value="Maf"/>
    <property type="match status" value="1"/>
</dbReference>
<evidence type="ECO:0000256" key="4">
    <source>
        <dbReference type="HAMAP-Rule" id="MF_00528"/>
    </source>
</evidence>
<comment type="caution">
    <text evidence="4">Lacks conserved residue(s) required for the propagation of feature annotation.</text>
</comment>
<organism evidence="5 6">
    <name type="scientific">Stakelama tenebrarum</name>
    <dbReference type="NCBI Taxonomy" id="2711215"/>
    <lineage>
        <taxon>Bacteria</taxon>
        <taxon>Pseudomonadati</taxon>
        <taxon>Pseudomonadota</taxon>
        <taxon>Alphaproteobacteria</taxon>
        <taxon>Sphingomonadales</taxon>
        <taxon>Sphingomonadaceae</taxon>
        <taxon>Stakelama</taxon>
    </lineage>
</organism>
<dbReference type="Gene3D" id="3.90.950.10">
    <property type="match status" value="1"/>
</dbReference>
<comment type="subcellular location">
    <subcellularLocation>
        <location evidence="4">Cytoplasm</location>
    </subcellularLocation>
</comment>
<evidence type="ECO:0000313" key="6">
    <source>
        <dbReference type="Proteomes" id="UP000501568"/>
    </source>
</evidence>
<dbReference type="CDD" id="cd00555">
    <property type="entry name" value="Maf"/>
    <property type="match status" value="1"/>
</dbReference>
<evidence type="ECO:0000256" key="2">
    <source>
        <dbReference type="ARBA" id="ARBA00022801"/>
    </source>
</evidence>
<comment type="cofactor">
    <cofactor evidence="1 4">
        <name>a divalent metal cation</name>
        <dbReference type="ChEBI" id="CHEBI:60240"/>
    </cofactor>
</comment>
<dbReference type="InterPro" id="IPR003697">
    <property type="entry name" value="Maf-like"/>
</dbReference>
<comment type="catalytic activity">
    <reaction evidence="4">
        <text>a 2'-deoxyribonucleoside 5'-triphosphate + H2O = a 2'-deoxyribonucleoside 5'-phosphate + diphosphate + H(+)</text>
        <dbReference type="Rhea" id="RHEA:44644"/>
        <dbReference type="ChEBI" id="CHEBI:15377"/>
        <dbReference type="ChEBI" id="CHEBI:15378"/>
        <dbReference type="ChEBI" id="CHEBI:33019"/>
        <dbReference type="ChEBI" id="CHEBI:61560"/>
        <dbReference type="ChEBI" id="CHEBI:65317"/>
        <dbReference type="EC" id="3.6.1.9"/>
    </reaction>
</comment>
<dbReference type="Proteomes" id="UP000501568">
    <property type="component" value="Chromosome"/>
</dbReference>
<dbReference type="RefSeq" id="WP_165325536.1">
    <property type="nucleotide sequence ID" value="NZ_CP049109.1"/>
</dbReference>
<dbReference type="SUPFAM" id="SSF52972">
    <property type="entry name" value="ITPase-like"/>
    <property type="match status" value="1"/>
</dbReference>
<dbReference type="GO" id="GO:0047429">
    <property type="term" value="F:nucleoside triphosphate diphosphatase activity"/>
    <property type="evidence" value="ECO:0007669"/>
    <property type="project" value="UniProtKB-EC"/>
</dbReference>
<dbReference type="GO" id="GO:0005737">
    <property type="term" value="C:cytoplasm"/>
    <property type="evidence" value="ECO:0007669"/>
    <property type="project" value="UniProtKB-SubCell"/>
</dbReference>
<gene>
    <name evidence="5" type="primary">maf</name>
    <name evidence="5" type="ORF">G5C33_01170</name>
</gene>
<dbReference type="InterPro" id="IPR029001">
    <property type="entry name" value="ITPase-like_fam"/>
</dbReference>
<dbReference type="PANTHER" id="PTHR43213">
    <property type="entry name" value="BIFUNCTIONAL DTTP/UTP PYROPHOSPHATASE/METHYLTRANSFERASE PROTEIN-RELATED"/>
    <property type="match status" value="1"/>
</dbReference>
<accession>A0A6G6Y1E1</accession>
<proteinExistence type="inferred from homology"/>
<dbReference type="HAMAP" id="MF_00528">
    <property type="entry name" value="Maf"/>
    <property type="match status" value="1"/>
</dbReference>